<evidence type="ECO:0000313" key="3">
    <source>
        <dbReference type="EMBL" id="KAK7494052.1"/>
    </source>
</evidence>
<proteinExistence type="inferred from homology"/>
<organism evidence="3 4">
    <name type="scientific">Batillaria attramentaria</name>
    <dbReference type="NCBI Taxonomy" id="370345"/>
    <lineage>
        <taxon>Eukaryota</taxon>
        <taxon>Metazoa</taxon>
        <taxon>Spiralia</taxon>
        <taxon>Lophotrochozoa</taxon>
        <taxon>Mollusca</taxon>
        <taxon>Gastropoda</taxon>
        <taxon>Caenogastropoda</taxon>
        <taxon>Sorbeoconcha</taxon>
        <taxon>Cerithioidea</taxon>
        <taxon>Batillariidae</taxon>
        <taxon>Batillaria</taxon>
    </lineage>
</organism>
<dbReference type="AlphaFoldDB" id="A0ABD0L4S8"/>
<sequence>MGQAWMPPPPGFIPVTGALAGLDYLKFVDQLLVKQEAHLAEVVLPFEAANNYKVINVMGQRIFEAAEETDCLVRQCCGPKRPFTIHVRNNFGQEVLIVERPLKICVIMCPNCECFGRCCQDEIHISTASREELGNLRRNCAPLFPSFTLYDPGDNPTLKIQGPCCLMANFEQCCGVKFEILNQEGALVGEISKQFSGALKEMFTDADNFGIKFPIDMDMQQKANLLGSVFLI</sequence>
<dbReference type="SUPFAM" id="SSF54518">
    <property type="entry name" value="Tubby C-terminal domain-like"/>
    <property type="match status" value="1"/>
</dbReference>
<gene>
    <name evidence="3" type="ORF">BaRGS_00014710</name>
</gene>
<dbReference type="InterPro" id="IPR025659">
    <property type="entry name" value="Tubby-like_C"/>
</dbReference>
<evidence type="ECO:0000256" key="1">
    <source>
        <dbReference type="ARBA" id="ARBA00005350"/>
    </source>
</evidence>
<accession>A0ABD0L4S8</accession>
<reference evidence="3 4" key="1">
    <citation type="journal article" date="2023" name="Sci. Data">
        <title>Genome assembly of the Korean intertidal mud-creeper Batillaria attramentaria.</title>
        <authorList>
            <person name="Patra A.K."/>
            <person name="Ho P.T."/>
            <person name="Jun S."/>
            <person name="Lee S.J."/>
            <person name="Kim Y."/>
            <person name="Won Y.J."/>
        </authorList>
    </citation>
    <scope>NUCLEOTIDE SEQUENCE [LARGE SCALE GENOMIC DNA]</scope>
    <source>
        <strain evidence="3">Wonlab-2016</strain>
    </source>
</reference>
<protein>
    <recommendedName>
        <fullName evidence="2">Phospholipid scramblase</fullName>
    </recommendedName>
</protein>
<keyword evidence="2" id="KW-0564">Palmitate</keyword>
<feature type="non-terminal residue" evidence="3">
    <location>
        <position position="232"/>
    </location>
</feature>
<dbReference type="PANTHER" id="PTHR23248">
    <property type="entry name" value="PHOSPHOLIPID SCRAMBLASE-RELATED"/>
    <property type="match status" value="1"/>
</dbReference>
<dbReference type="EMBL" id="JACVVK020000087">
    <property type="protein sequence ID" value="KAK7494052.1"/>
    <property type="molecule type" value="Genomic_DNA"/>
</dbReference>
<evidence type="ECO:0000256" key="2">
    <source>
        <dbReference type="RuleBase" id="RU363116"/>
    </source>
</evidence>
<dbReference type="PANTHER" id="PTHR23248:SF9">
    <property type="entry name" value="PHOSPHOLIPID SCRAMBLASE"/>
    <property type="match status" value="1"/>
</dbReference>
<name>A0ABD0L4S8_9CAEN</name>
<comment type="caution">
    <text evidence="3">The sequence shown here is derived from an EMBL/GenBank/DDBJ whole genome shotgun (WGS) entry which is preliminary data.</text>
</comment>
<dbReference type="InterPro" id="IPR005552">
    <property type="entry name" value="Scramblase"/>
</dbReference>
<comment type="function">
    <text evidence="2">May mediate accelerated ATP-independent bidirectional transbilayer migration of phospholipids upon binding calcium ions that results in a loss of phospholipid asymmetry in the plasma membrane.</text>
</comment>
<keyword evidence="2" id="KW-0106">Calcium</keyword>
<dbReference type="Pfam" id="PF03803">
    <property type="entry name" value="Scramblase"/>
    <property type="match status" value="1"/>
</dbReference>
<keyword evidence="2" id="KW-0449">Lipoprotein</keyword>
<evidence type="ECO:0000313" key="4">
    <source>
        <dbReference type="Proteomes" id="UP001519460"/>
    </source>
</evidence>
<dbReference type="Proteomes" id="UP001519460">
    <property type="component" value="Unassembled WGS sequence"/>
</dbReference>
<keyword evidence="4" id="KW-1185">Reference proteome</keyword>
<comment type="similarity">
    <text evidence="1 2">Belongs to the phospholipid scramblase family.</text>
</comment>
<comment type="cofactor">
    <cofactor evidence="2">
        <name>Ca(2+)</name>
        <dbReference type="ChEBI" id="CHEBI:29108"/>
    </cofactor>
</comment>